<dbReference type="RefSeq" id="WP_214094899.1">
    <property type="nucleotide sequence ID" value="NZ_JAHCLR010000075.1"/>
</dbReference>
<proteinExistence type="predicted"/>
<dbReference type="NCBIfam" id="NF033942">
    <property type="entry name" value="GjpA"/>
    <property type="match status" value="1"/>
</dbReference>
<name>A0ABS5RPC0_9MYCO</name>
<evidence type="ECO:0000313" key="1">
    <source>
        <dbReference type="EMBL" id="MBS9536054.1"/>
    </source>
</evidence>
<protein>
    <submittedName>
        <fullName evidence="1">Outer membrane porin GjpA</fullName>
    </submittedName>
</protein>
<dbReference type="EMBL" id="JAHCLR010000075">
    <property type="protein sequence ID" value="MBS9536054.1"/>
    <property type="molecule type" value="Genomic_DNA"/>
</dbReference>
<gene>
    <name evidence="1" type="primary">gjpA</name>
    <name evidence="1" type="ORF">KIH27_20945</name>
</gene>
<organism evidence="1 2">
    <name type="scientific">Mycolicibacter acidiphilus</name>
    <dbReference type="NCBI Taxonomy" id="2835306"/>
    <lineage>
        <taxon>Bacteria</taxon>
        <taxon>Bacillati</taxon>
        <taxon>Actinomycetota</taxon>
        <taxon>Actinomycetes</taxon>
        <taxon>Mycobacteriales</taxon>
        <taxon>Mycobacteriaceae</taxon>
        <taxon>Mycolicibacter</taxon>
    </lineage>
</organism>
<sequence length="392" mass="40112">MQQALRPYATAGLAIVGAGLLVAGPQSAVINGRLAPDVQLTSALGDLLAPWIAQYNEAADNASVLANNFLLAPGVASQQFAVEVTNFLASAFKNPSDIPALSEQLQDHLKAAASSVSLSDASSDVIKNAQAFTLAGDHGGLVFGNLASFLPSSIDPNTATEIINFLESPQSGIIMGMLGPAIAPWVALSNSISDGDNFNETMANMVGAYYNGATLNLDSVLPAINDAGLLPAGMEVHHLSFAFGGLLTPGDVSHAAWDLFNNDGSTFASVPVVGGSIFNSLGIDIIGVPLLNQVSAVGHGIGPLGAMQSLSELIAQELGASWNVGSCEGKGCTPVLPPASPPGSIISFPHIPTDTFGDSGSAAAAASDSVSDTNFWSELSDAFTNFQWNDVF</sequence>
<evidence type="ECO:0000313" key="2">
    <source>
        <dbReference type="Proteomes" id="UP001519535"/>
    </source>
</evidence>
<accession>A0ABS5RPC0</accession>
<dbReference type="Proteomes" id="UP001519535">
    <property type="component" value="Unassembled WGS sequence"/>
</dbReference>
<comment type="caution">
    <text evidence="1">The sequence shown here is derived from an EMBL/GenBank/DDBJ whole genome shotgun (WGS) entry which is preliminary data.</text>
</comment>
<reference evidence="1 2" key="1">
    <citation type="submission" date="2021-05" db="EMBL/GenBank/DDBJ databases">
        <title>Mycobacterium acidophilum sp. nov., an extremely acid-tolerant member of the genus Mycobacterium.</title>
        <authorList>
            <person name="Xia J."/>
        </authorList>
    </citation>
    <scope>NUCLEOTIDE SEQUENCE [LARGE SCALE GENOMIC DNA]</scope>
    <source>
        <strain evidence="1 2">M1</strain>
    </source>
</reference>
<keyword evidence="2" id="KW-1185">Reference proteome</keyword>
<dbReference type="InterPro" id="IPR049934">
    <property type="entry name" value="GjpA-like"/>
</dbReference>